<organism evidence="2 3">
    <name type="scientific">Caballeronia udeis</name>
    <dbReference type="NCBI Taxonomy" id="1232866"/>
    <lineage>
        <taxon>Bacteria</taxon>
        <taxon>Pseudomonadati</taxon>
        <taxon>Pseudomonadota</taxon>
        <taxon>Betaproteobacteria</taxon>
        <taxon>Burkholderiales</taxon>
        <taxon>Burkholderiaceae</taxon>
        <taxon>Caballeronia</taxon>
    </lineage>
</organism>
<comment type="caution">
    <text evidence="2">The sequence shown here is derived from an EMBL/GenBank/DDBJ whole genome shotgun (WGS) entry which is preliminary data.</text>
</comment>
<name>A0ABW8MWF9_9BURK</name>
<feature type="region of interest" description="Disordered" evidence="1">
    <location>
        <begin position="29"/>
        <end position="55"/>
    </location>
</feature>
<protein>
    <submittedName>
        <fullName evidence="2">Uncharacterized protein</fullName>
    </submittedName>
</protein>
<evidence type="ECO:0000256" key="1">
    <source>
        <dbReference type="SAM" id="MobiDB-lite"/>
    </source>
</evidence>
<proteinExistence type="predicted"/>
<evidence type="ECO:0000313" key="3">
    <source>
        <dbReference type="Proteomes" id="UP001620514"/>
    </source>
</evidence>
<dbReference type="EMBL" id="JBIYDN010000042">
    <property type="protein sequence ID" value="MFK4448043.1"/>
    <property type="molecule type" value="Genomic_DNA"/>
</dbReference>
<dbReference type="Proteomes" id="UP001620514">
    <property type="component" value="Unassembled WGS sequence"/>
</dbReference>
<accession>A0ABW8MWF9</accession>
<reference evidence="2 3" key="1">
    <citation type="submission" date="2024-10" db="EMBL/GenBank/DDBJ databases">
        <authorList>
            <person name="Deangelis K."/>
            <person name="Huntemann M."/>
            <person name="Clum A."/>
            <person name="Wang J."/>
            <person name="Palaniappan K."/>
            <person name="Ritter S."/>
            <person name="Chen I.-M."/>
            <person name="Stamatis D."/>
            <person name="Reddy T."/>
            <person name="O'Malley R."/>
            <person name="Daum C."/>
            <person name="Ng V."/>
            <person name="Ivanova N."/>
            <person name="Kyrpides N."/>
            <person name="Woyke T."/>
        </authorList>
    </citation>
    <scope>NUCLEOTIDE SEQUENCE [LARGE SCALE GENOMIC DNA]</scope>
    <source>
        <strain evidence="2 3">GAS97</strain>
    </source>
</reference>
<dbReference type="RefSeq" id="WP_404614057.1">
    <property type="nucleotide sequence ID" value="NZ_JBIYDN010000042.1"/>
</dbReference>
<sequence>MIRPAISTPRPLPQEREHAKKRVALGKLRAVPAHSPNPNGNGLTPAKAIQKDDAPLARRTAIQTNEGESKTRLAMSARIDALRIEIRKLAEDVALAADIELLDLMRDELGSYSRHKAAQEARTWAGTAGIQLETGLMMLDRALRPSQI</sequence>
<gene>
    <name evidence="2" type="ORF">ABH943_008086</name>
</gene>
<keyword evidence="3" id="KW-1185">Reference proteome</keyword>
<reference evidence="2 3" key="2">
    <citation type="submission" date="2024-11" db="EMBL/GenBank/DDBJ databases">
        <title>Using genomics to understand microbial adaptation to soil warming.</title>
        <authorList>
            <person name="Deangelis K.M. PhD."/>
        </authorList>
    </citation>
    <scope>NUCLEOTIDE SEQUENCE [LARGE SCALE GENOMIC DNA]</scope>
    <source>
        <strain evidence="2 3">GAS97</strain>
    </source>
</reference>
<evidence type="ECO:0000313" key="2">
    <source>
        <dbReference type="EMBL" id="MFK4448043.1"/>
    </source>
</evidence>